<feature type="binding site" evidence="15">
    <location>
        <position position="966"/>
    </location>
    <ligand>
        <name>ATP</name>
        <dbReference type="ChEBI" id="CHEBI:30616"/>
    </ligand>
</feature>
<protein>
    <recommendedName>
        <fullName evidence="17">Phospholipid-transporting ATPase</fullName>
        <ecNumber evidence="17">7.6.2.1</ecNumber>
    </recommendedName>
</protein>
<dbReference type="Pfam" id="PF16212">
    <property type="entry name" value="PhoLip_ATPase_C"/>
    <property type="match status" value="1"/>
</dbReference>
<keyword evidence="10 17" id="KW-1278">Translocase</keyword>
<feature type="binding site" evidence="15">
    <location>
        <position position="941"/>
    </location>
    <ligand>
        <name>ATP</name>
        <dbReference type="ChEBI" id="CHEBI:30616"/>
    </ligand>
</feature>
<dbReference type="Proteomes" id="UP001605036">
    <property type="component" value="Unassembled WGS sequence"/>
</dbReference>
<evidence type="ECO:0000256" key="1">
    <source>
        <dbReference type="ARBA" id="ARBA00004141"/>
    </source>
</evidence>
<keyword evidence="8 15" id="KW-0067">ATP-binding</keyword>
<feature type="binding site" evidence="16">
    <location>
        <position position="967"/>
    </location>
    <ligand>
        <name>Mg(2+)</name>
        <dbReference type="ChEBI" id="CHEBI:18420"/>
    </ligand>
</feature>
<dbReference type="InterPro" id="IPR023298">
    <property type="entry name" value="ATPase_P-typ_TM_dom_sf"/>
</dbReference>
<feature type="binding site" evidence="15">
    <location>
        <position position="414"/>
    </location>
    <ligand>
        <name>ATP</name>
        <dbReference type="ChEBI" id="CHEBI:30616"/>
    </ligand>
</feature>
<keyword evidence="4" id="KW-1003">Cell membrane</keyword>
<dbReference type="SUPFAM" id="SSF56784">
    <property type="entry name" value="HAD-like"/>
    <property type="match status" value="1"/>
</dbReference>
<gene>
    <name evidence="21" type="ORF">R1flu_008079</name>
</gene>
<feature type="active site" description="4-aspartylphosphate intermediate" evidence="14">
    <location>
        <position position="412"/>
    </location>
</feature>
<comment type="cofactor">
    <cofactor evidence="16">
        <name>Mg(2+)</name>
        <dbReference type="ChEBI" id="CHEBI:18420"/>
    </cofactor>
</comment>
<dbReference type="SUPFAM" id="SSF81665">
    <property type="entry name" value="Calcium ATPase, transmembrane domain M"/>
    <property type="match status" value="1"/>
</dbReference>
<evidence type="ECO:0000256" key="3">
    <source>
        <dbReference type="ARBA" id="ARBA00008109"/>
    </source>
</evidence>
<comment type="subcellular location">
    <subcellularLocation>
        <location evidence="2">Cell membrane</location>
    </subcellularLocation>
    <subcellularLocation>
        <location evidence="1 17">Membrane</location>
        <topology evidence="1 17">Multi-pass membrane protein</topology>
    </subcellularLocation>
</comment>
<evidence type="ECO:0000256" key="13">
    <source>
        <dbReference type="ARBA" id="ARBA00034036"/>
    </source>
</evidence>
<feature type="binding site" evidence="16">
    <location>
        <position position="412"/>
    </location>
    <ligand>
        <name>Mg(2+)</name>
        <dbReference type="ChEBI" id="CHEBI:18420"/>
    </ligand>
</feature>
<dbReference type="GO" id="GO:0000287">
    <property type="term" value="F:magnesium ion binding"/>
    <property type="evidence" value="ECO:0007669"/>
    <property type="project" value="UniProtKB-UniRule"/>
</dbReference>
<feature type="domain" description="P-type ATPase N-terminal" evidence="19">
    <location>
        <begin position="31"/>
        <end position="94"/>
    </location>
</feature>
<evidence type="ECO:0000256" key="4">
    <source>
        <dbReference type="ARBA" id="ARBA00022475"/>
    </source>
</evidence>
<feature type="region of interest" description="Disordered" evidence="18">
    <location>
        <begin position="785"/>
        <end position="869"/>
    </location>
</feature>
<evidence type="ECO:0000259" key="19">
    <source>
        <dbReference type="Pfam" id="PF16209"/>
    </source>
</evidence>
<evidence type="ECO:0000313" key="21">
    <source>
        <dbReference type="EMBL" id="KAL2623834.1"/>
    </source>
</evidence>
<feature type="domain" description="P-type ATPase C-terminal" evidence="20">
    <location>
        <begin position="989"/>
        <end position="1237"/>
    </location>
</feature>
<evidence type="ECO:0000256" key="12">
    <source>
        <dbReference type="ARBA" id="ARBA00023136"/>
    </source>
</evidence>
<feature type="transmembrane region" description="Helical" evidence="17">
    <location>
        <begin position="1171"/>
        <end position="1190"/>
    </location>
</feature>
<feature type="binding site" evidence="15">
    <location>
        <position position="582"/>
    </location>
    <ligand>
        <name>ATP</name>
        <dbReference type="ChEBI" id="CHEBI:30616"/>
    </ligand>
</feature>
<feature type="binding site" evidence="15">
    <location>
        <position position="413"/>
    </location>
    <ligand>
        <name>ATP</name>
        <dbReference type="ChEBI" id="CHEBI:30616"/>
    </ligand>
</feature>
<feature type="transmembrane region" description="Helical" evidence="17">
    <location>
        <begin position="339"/>
        <end position="364"/>
    </location>
</feature>
<dbReference type="InterPro" id="IPR006539">
    <property type="entry name" value="P-type_ATPase_IV"/>
</dbReference>
<evidence type="ECO:0000256" key="18">
    <source>
        <dbReference type="SAM" id="MobiDB-lite"/>
    </source>
</evidence>
<feature type="binding site" evidence="15">
    <location>
        <position position="722"/>
    </location>
    <ligand>
        <name>ATP</name>
        <dbReference type="ChEBI" id="CHEBI:30616"/>
    </ligand>
</feature>
<dbReference type="FunFam" id="2.70.150.10:FF:000021">
    <property type="entry name" value="Phospholipid-transporting ATPase"/>
    <property type="match status" value="1"/>
</dbReference>
<dbReference type="NCBIfam" id="TIGR01652">
    <property type="entry name" value="ATPase-Plipid"/>
    <property type="match status" value="1"/>
</dbReference>
<dbReference type="Gene3D" id="3.40.50.1000">
    <property type="entry name" value="HAD superfamily/HAD-like"/>
    <property type="match status" value="2"/>
</dbReference>
<evidence type="ECO:0000256" key="2">
    <source>
        <dbReference type="ARBA" id="ARBA00004236"/>
    </source>
</evidence>
<feature type="compositionally biased region" description="Basic and acidic residues" evidence="18">
    <location>
        <begin position="836"/>
        <end position="862"/>
    </location>
</feature>
<dbReference type="EC" id="7.6.2.1" evidence="17"/>
<feature type="transmembrane region" description="Helical" evidence="17">
    <location>
        <begin position="95"/>
        <end position="112"/>
    </location>
</feature>
<dbReference type="SUPFAM" id="SSF81660">
    <property type="entry name" value="Metal cation-transporting ATPase, ATP-binding domain N"/>
    <property type="match status" value="1"/>
</dbReference>
<reference evidence="21 22" key="1">
    <citation type="submission" date="2024-09" db="EMBL/GenBank/DDBJ databases">
        <title>Chromosome-scale assembly of Riccia fluitans.</title>
        <authorList>
            <person name="Paukszto L."/>
            <person name="Sawicki J."/>
            <person name="Karawczyk K."/>
            <person name="Piernik-Szablinska J."/>
            <person name="Szczecinska M."/>
            <person name="Mazdziarz M."/>
        </authorList>
    </citation>
    <scope>NUCLEOTIDE SEQUENCE [LARGE SCALE GENOMIC DNA]</scope>
    <source>
        <strain evidence="21">Rf_01</strain>
        <tissue evidence="21">Aerial parts of the thallus</tissue>
    </source>
</reference>
<dbReference type="InterPro" id="IPR018303">
    <property type="entry name" value="ATPase_P-typ_P_site"/>
</dbReference>
<feature type="binding site" evidence="16">
    <location>
        <position position="963"/>
    </location>
    <ligand>
        <name>Mg(2+)</name>
        <dbReference type="ChEBI" id="CHEBI:18420"/>
    </ligand>
</feature>
<dbReference type="InterPro" id="IPR036412">
    <property type="entry name" value="HAD-like_sf"/>
</dbReference>
<dbReference type="GO" id="GO:0005524">
    <property type="term" value="F:ATP binding"/>
    <property type="evidence" value="ECO:0007669"/>
    <property type="project" value="UniProtKB-UniRule"/>
</dbReference>
<keyword evidence="11 17" id="KW-1133">Transmembrane helix</keyword>
<proteinExistence type="inferred from homology"/>
<comment type="similarity">
    <text evidence="3 17">Belongs to the cation transport ATPase (P-type) (TC 3.A.3) family. Type IV subfamily.</text>
</comment>
<evidence type="ECO:0000256" key="17">
    <source>
        <dbReference type="RuleBase" id="RU362033"/>
    </source>
</evidence>
<evidence type="ECO:0000256" key="16">
    <source>
        <dbReference type="PIRSR" id="PIRSR606539-3"/>
    </source>
</evidence>
<keyword evidence="6 16" id="KW-0479">Metal-binding</keyword>
<dbReference type="GO" id="GO:0140326">
    <property type="term" value="F:ATPase-coupled intramembrane lipid transporter activity"/>
    <property type="evidence" value="ECO:0007669"/>
    <property type="project" value="UniProtKB-EC"/>
</dbReference>
<evidence type="ECO:0000256" key="9">
    <source>
        <dbReference type="ARBA" id="ARBA00022842"/>
    </source>
</evidence>
<feature type="transmembrane region" description="Helical" evidence="17">
    <location>
        <begin position="1103"/>
        <end position="1130"/>
    </location>
</feature>
<keyword evidence="12 17" id="KW-0472">Membrane</keyword>
<keyword evidence="22" id="KW-1185">Reference proteome</keyword>
<dbReference type="EMBL" id="JBHFFA010000005">
    <property type="protein sequence ID" value="KAL2623834.1"/>
    <property type="molecule type" value="Genomic_DNA"/>
</dbReference>
<dbReference type="InterPro" id="IPR008250">
    <property type="entry name" value="ATPase_P-typ_transduc_dom_A_sf"/>
</dbReference>
<dbReference type="Pfam" id="PF13246">
    <property type="entry name" value="Cation_ATPase"/>
    <property type="match status" value="1"/>
</dbReference>
<keyword evidence="7 15" id="KW-0547">Nucleotide-binding</keyword>
<evidence type="ECO:0000256" key="6">
    <source>
        <dbReference type="ARBA" id="ARBA00022723"/>
    </source>
</evidence>
<dbReference type="InterPro" id="IPR032631">
    <property type="entry name" value="P-type_ATPase_N"/>
</dbReference>
<comment type="catalytic activity">
    <reaction evidence="13 17">
        <text>ATP + H2O + phospholipidSide 1 = ADP + phosphate + phospholipidSide 2.</text>
        <dbReference type="EC" id="7.6.2.1"/>
    </reaction>
</comment>
<dbReference type="InterPro" id="IPR023214">
    <property type="entry name" value="HAD_sf"/>
</dbReference>
<dbReference type="Pfam" id="PF16209">
    <property type="entry name" value="PhoLip_ATPase_N"/>
    <property type="match status" value="1"/>
</dbReference>
<feature type="binding site" evidence="15">
    <location>
        <position position="639"/>
    </location>
    <ligand>
        <name>ATP</name>
        <dbReference type="ChEBI" id="CHEBI:30616"/>
    </ligand>
</feature>
<feature type="transmembrane region" description="Helical" evidence="17">
    <location>
        <begin position="1210"/>
        <end position="1230"/>
    </location>
</feature>
<feature type="binding site" evidence="15">
    <location>
        <position position="412"/>
    </location>
    <ligand>
        <name>ATP</name>
        <dbReference type="ChEBI" id="CHEBI:30616"/>
    </ligand>
</feature>
<dbReference type="InterPro" id="IPR023299">
    <property type="entry name" value="ATPase_P-typ_cyto_dom_N"/>
</dbReference>
<name>A0ABD1YAP0_9MARC</name>
<dbReference type="PANTHER" id="PTHR24092:SF189">
    <property type="entry name" value="PHOSPHOLIPID-TRANSPORTING ATPASE"/>
    <property type="match status" value="1"/>
</dbReference>
<sequence>MRSLKERAIKSLICGKAVDDDGSNSGNDRTIHCNQRSANAEYRFSNNRTSTTKYKWYNVLPGSLFVQYRRAAYWYFTAMAVLSLTPFSPYSAVSVVLPLIFVLALGVGREAWEDFRRSKGDKIVNSRLVQVYIDGGKKKPLQWRDLQVGDVVTVNDGDYFPADLLLLSSSGPDGICYVETKNLDGETNLKVRQALESTWTFKDEASLKEFRADVKCEGPNASLYTFIGRMEFDDGRQFPLGPSQLLLRDSTLQNTGQIWGVIIYTGHDTKVMQNSTAPPSKRSRIDRTLDKIIWAMFATLFVMSFITGLVLGYRTGHDGPHMWYLKPYSSNSYYNPNRAVIAGIISAVTGLVLYGYLIPIALYVSLEIVRVLQALFMMQDLSMYDATTDKTMRVKSTGLNEELGQVDTVLSDKTGTLTCNQMDFFRCTIAGVSYGKGTTEVEKAAGRLGVALRGSVDLRGEIEEWDDKDSFACNAYQEKGFNFYDARLLAGNWTGEPNKEIVQLFFRTLALCHTAIPEGKVEDIGSLQYRAESPDEAALVVAAKKFGFCFCKRSPSAVQVREDTGTGQYVDVTYELLNVLEFSSVRKRMSVILRFPDGRLMLLSKGADSVMLARVDPSRKEFVKSTVEHLNHFGEVGLRTLVLAYRELGEEEYQNWEVKYAYARGILGREREVQTEELVEQIEQKLIVIGGTGVEDKLQEGVPESIDRLARAGITIWVLTGDKVETAINIGYACSLLRKGMQKIIISLEGAQAQAVEERAEKESLTREKVNKEFRNIVAQQLAEGSKELSRTKSAADGSETRRVSMSRSNRSRDLVNQHSGDYSRSVSQRLSVRSASDRKESNEEQELHEYRTSGPSHRTENGEGSLLPEDFSTVSVGRENRDHPIWGRLVDEIEEMEFSLVIDGHSLALVLEEEKLQEQFIEVCKKCASVLCCRVSPRQKAQVTRLVRKGMGQNRLCLAIGDGANDVGMIQAANVGIGITGVEGAQAAMAADYAIGQFRFLERLLMVHGHWCYRRISLMILYFFYKVSIMGWIALYCNIFAFFSGQPLYNDWYASFYNTVFTSLPICVVGTIDQDVSADDCIKYSELYRTGHRKELFDRKLVIAWLLNSVYASLVIFCFPLGLLYLAPFRSGGEVASLQEFGAALFTCLILVPNIQLTTAISYFTWIHHVAIWGSIVVWYLFLLIYGALPSTYATLAYKQLVEVLGPSPSYWLLQLLVVIAALLPDFVYRCFKVQFDGYSEMNSFTGVIPFGRFLQGFWDLPLKNGRPQVRTGDLKLLLKISTKESHLGVSCTLTKEGGKSDEYSIRGYNSNLVKYVLAIVCKYSNT</sequence>
<organism evidence="21 22">
    <name type="scientific">Riccia fluitans</name>
    <dbReference type="NCBI Taxonomy" id="41844"/>
    <lineage>
        <taxon>Eukaryota</taxon>
        <taxon>Viridiplantae</taxon>
        <taxon>Streptophyta</taxon>
        <taxon>Embryophyta</taxon>
        <taxon>Marchantiophyta</taxon>
        <taxon>Marchantiopsida</taxon>
        <taxon>Marchantiidae</taxon>
        <taxon>Marchantiales</taxon>
        <taxon>Ricciaceae</taxon>
        <taxon>Riccia</taxon>
    </lineage>
</organism>
<keyword evidence="9 16" id="KW-0460">Magnesium</keyword>
<evidence type="ECO:0000256" key="11">
    <source>
        <dbReference type="ARBA" id="ARBA00022989"/>
    </source>
</evidence>
<feature type="compositionally biased region" description="Low complexity" evidence="18">
    <location>
        <begin position="824"/>
        <end position="835"/>
    </location>
</feature>
<evidence type="ECO:0000256" key="8">
    <source>
        <dbReference type="ARBA" id="ARBA00022840"/>
    </source>
</evidence>
<evidence type="ECO:0000256" key="15">
    <source>
        <dbReference type="PIRSR" id="PIRSR606539-2"/>
    </source>
</evidence>
<dbReference type="PANTHER" id="PTHR24092">
    <property type="entry name" value="PROBABLE PHOSPHOLIPID-TRANSPORTING ATPASE"/>
    <property type="match status" value="1"/>
</dbReference>
<evidence type="ECO:0000256" key="5">
    <source>
        <dbReference type="ARBA" id="ARBA00022692"/>
    </source>
</evidence>
<feature type="transmembrane region" description="Helical" evidence="17">
    <location>
        <begin position="292"/>
        <end position="313"/>
    </location>
</feature>
<dbReference type="Gene3D" id="3.40.1110.10">
    <property type="entry name" value="Calcium-transporting ATPase, cytoplasmic domain N"/>
    <property type="match status" value="1"/>
</dbReference>
<dbReference type="PRINTS" id="PR00119">
    <property type="entry name" value="CATATPASE"/>
</dbReference>
<evidence type="ECO:0000313" key="22">
    <source>
        <dbReference type="Proteomes" id="UP001605036"/>
    </source>
</evidence>
<dbReference type="InterPro" id="IPR032630">
    <property type="entry name" value="P_typ_ATPase_c"/>
</dbReference>
<keyword evidence="5 17" id="KW-0812">Transmembrane</keyword>
<feature type="transmembrane region" description="Helical" evidence="17">
    <location>
        <begin position="1142"/>
        <end position="1164"/>
    </location>
</feature>
<dbReference type="Gene3D" id="2.70.150.10">
    <property type="entry name" value="Calcium-transporting ATPase, cytoplasmic transduction domain A"/>
    <property type="match status" value="1"/>
</dbReference>
<feature type="binding site" evidence="15">
    <location>
        <position position="935"/>
    </location>
    <ligand>
        <name>ATP</name>
        <dbReference type="ChEBI" id="CHEBI:30616"/>
    </ligand>
</feature>
<evidence type="ECO:0000256" key="14">
    <source>
        <dbReference type="PIRSR" id="PIRSR606539-1"/>
    </source>
</evidence>
<dbReference type="GO" id="GO:0005886">
    <property type="term" value="C:plasma membrane"/>
    <property type="evidence" value="ECO:0007669"/>
    <property type="project" value="UniProtKB-SubCell"/>
</dbReference>
<dbReference type="SUPFAM" id="SSF81653">
    <property type="entry name" value="Calcium ATPase, transduction domain A"/>
    <property type="match status" value="1"/>
</dbReference>
<feature type="transmembrane region" description="Helical" evidence="17">
    <location>
        <begin position="1056"/>
        <end position="1073"/>
    </location>
</feature>
<dbReference type="PROSITE" id="PS00154">
    <property type="entry name" value="ATPASE_E1_E2"/>
    <property type="match status" value="1"/>
</dbReference>
<feature type="binding site" evidence="16">
    <location>
        <position position="414"/>
    </location>
    <ligand>
        <name>Mg(2+)</name>
        <dbReference type="ChEBI" id="CHEBI:18420"/>
    </ligand>
</feature>
<accession>A0ABD1YAP0</accession>
<feature type="binding site" evidence="15">
    <location>
        <position position="967"/>
    </location>
    <ligand>
        <name>ATP</name>
        <dbReference type="ChEBI" id="CHEBI:30616"/>
    </ligand>
</feature>
<feature type="binding site" evidence="15">
    <location>
        <position position="536"/>
    </location>
    <ligand>
        <name>ATP</name>
        <dbReference type="ChEBI" id="CHEBI:30616"/>
    </ligand>
</feature>
<feature type="transmembrane region" description="Helical" evidence="17">
    <location>
        <begin position="1024"/>
        <end position="1044"/>
    </location>
</feature>
<dbReference type="NCBIfam" id="TIGR01494">
    <property type="entry name" value="ATPase_P-type"/>
    <property type="match status" value="1"/>
</dbReference>
<feature type="binding site" evidence="15">
    <location>
        <position position="720"/>
    </location>
    <ligand>
        <name>ATP</name>
        <dbReference type="ChEBI" id="CHEBI:30616"/>
    </ligand>
</feature>
<feature type="binding site" evidence="15">
    <location>
        <position position="721"/>
    </location>
    <ligand>
        <name>ATP</name>
        <dbReference type="ChEBI" id="CHEBI:30616"/>
    </ligand>
</feature>
<comment type="caution">
    <text evidence="21">The sequence shown here is derived from an EMBL/GenBank/DDBJ whole genome shotgun (WGS) entry which is preliminary data.</text>
</comment>
<evidence type="ECO:0000259" key="20">
    <source>
        <dbReference type="Pfam" id="PF16212"/>
    </source>
</evidence>
<evidence type="ECO:0000256" key="10">
    <source>
        <dbReference type="ARBA" id="ARBA00022967"/>
    </source>
</evidence>
<dbReference type="InterPro" id="IPR001757">
    <property type="entry name" value="P_typ_ATPase"/>
</dbReference>
<feature type="binding site" evidence="15">
    <location>
        <position position="605"/>
    </location>
    <ligand>
        <name>ATP</name>
        <dbReference type="ChEBI" id="CHEBI:30616"/>
    </ligand>
</feature>
<evidence type="ECO:0000256" key="7">
    <source>
        <dbReference type="ARBA" id="ARBA00022741"/>
    </source>
</evidence>